<organism evidence="1">
    <name type="scientific">Arundo donax</name>
    <name type="common">Giant reed</name>
    <name type="synonym">Donax arundinaceus</name>
    <dbReference type="NCBI Taxonomy" id="35708"/>
    <lineage>
        <taxon>Eukaryota</taxon>
        <taxon>Viridiplantae</taxon>
        <taxon>Streptophyta</taxon>
        <taxon>Embryophyta</taxon>
        <taxon>Tracheophyta</taxon>
        <taxon>Spermatophyta</taxon>
        <taxon>Magnoliopsida</taxon>
        <taxon>Liliopsida</taxon>
        <taxon>Poales</taxon>
        <taxon>Poaceae</taxon>
        <taxon>PACMAD clade</taxon>
        <taxon>Arundinoideae</taxon>
        <taxon>Arundineae</taxon>
        <taxon>Arundo</taxon>
    </lineage>
</organism>
<dbReference type="AlphaFoldDB" id="A0A0A9FIT1"/>
<accession>A0A0A9FIT1</accession>
<sequence length="23" mass="2865">MLTDISMLLQNCNYLIKMWQHLR</sequence>
<reference evidence="1" key="2">
    <citation type="journal article" date="2015" name="Data Brief">
        <title>Shoot transcriptome of the giant reed, Arundo donax.</title>
        <authorList>
            <person name="Barrero R.A."/>
            <person name="Guerrero F.D."/>
            <person name="Moolhuijzen P."/>
            <person name="Goolsby J.A."/>
            <person name="Tidwell J."/>
            <person name="Bellgard S.E."/>
            <person name="Bellgard M.I."/>
        </authorList>
    </citation>
    <scope>NUCLEOTIDE SEQUENCE</scope>
    <source>
        <tissue evidence="1">Shoot tissue taken approximately 20 cm above the soil surface</tissue>
    </source>
</reference>
<protein>
    <submittedName>
        <fullName evidence="1">Uncharacterized protein</fullName>
    </submittedName>
</protein>
<name>A0A0A9FIT1_ARUDO</name>
<evidence type="ECO:0000313" key="1">
    <source>
        <dbReference type="EMBL" id="JAE12955.1"/>
    </source>
</evidence>
<proteinExistence type="predicted"/>
<dbReference type="EMBL" id="GBRH01184941">
    <property type="protein sequence ID" value="JAE12955.1"/>
    <property type="molecule type" value="Transcribed_RNA"/>
</dbReference>
<reference evidence="1" key="1">
    <citation type="submission" date="2014-09" db="EMBL/GenBank/DDBJ databases">
        <authorList>
            <person name="Magalhaes I.L.F."/>
            <person name="Oliveira U."/>
            <person name="Santos F.R."/>
            <person name="Vidigal T.H.D.A."/>
            <person name="Brescovit A.D."/>
            <person name="Santos A.J."/>
        </authorList>
    </citation>
    <scope>NUCLEOTIDE SEQUENCE</scope>
    <source>
        <tissue evidence="1">Shoot tissue taken approximately 20 cm above the soil surface</tissue>
    </source>
</reference>